<keyword evidence="4 5" id="KW-0472">Membrane</keyword>
<feature type="transmembrane region" description="Helical" evidence="5">
    <location>
        <begin position="141"/>
        <end position="164"/>
    </location>
</feature>
<evidence type="ECO:0000259" key="6">
    <source>
        <dbReference type="PROSITE" id="PS50850"/>
    </source>
</evidence>
<gene>
    <name evidence="7" type="ORF">BKA12_001428</name>
</gene>
<evidence type="ECO:0000256" key="1">
    <source>
        <dbReference type="ARBA" id="ARBA00004651"/>
    </source>
</evidence>
<dbReference type="GO" id="GO:0022857">
    <property type="term" value="F:transmembrane transporter activity"/>
    <property type="evidence" value="ECO:0007669"/>
    <property type="project" value="InterPro"/>
</dbReference>
<feature type="transmembrane region" description="Helical" evidence="5">
    <location>
        <begin position="278"/>
        <end position="297"/>
    </location>
</feature>
<dbReference type="SUPFAM" id="SSF103473">
    <property type="entry name" value="MFS general substrate transporter"/>
    <property type="match status" value="1"/>
</dbReference>
<feature type="transmembrane region" description="Helical" evidence="5">
    <location>
        <begin position="111"/>
        <end position="129"/>
    </location>
</feature>
<feature type="domain" description="Major facilitator superfamily (MFS) profile" evidence="6">
    <location>
        <begin position="15"/>
        <end position="399"/>
    </location>
</feature>
<proteinExistence type="predicted"/>
<feature type="transmembrane region" description="Helical" evidence="5">
    <location>
        <begin position="16"/>
        <end position="40"/>
    </location>
</feature>
<feature type="transmembrane region" description="Helical" evidence="5">
    <location>
        <begin position="52"/>
        <end position="70"/>
    </location>
</feature>
<feature type="transmembrane region" description="Helical" evidence="5">
    <location>
        <begin position="303"/>
        <end position="323"/>
    </location>
</feature>
<dbReference type="AlphaFoldDB" id="A0A7W8YB82"/>
<feature type="transmembrane region" description="Helical" evidence="5">
    <location>
        <begin position="370"/>
        <end position="391"/>
    </location>
</feature>
<comment type="subcellular location">
    <subcellularLocation>
        <location evidence="1">Cell membrane</location>
        <topology evidence="1">Multi-pass membrane protein</topology>
    </subcellularLocation>
</comment>
<feature type="transmembrane region" description="Helical" evidence="5">
    <location>
        <begin position="170"/>
        <end position="189"/>
    </location>
</feature>
<dbReference type="PANTHER" id="PTHR23531:SF1">
    <property type="entry name" value="QUINOLENE RESISTANCE PROTEIN NORA"/>
    <property type="match status" value="1"/>
</dbReference>
<keyword evidence="3 5" id="KW-1133">Transmembrane helix</keyword>
<feature type="transmembrane region" description="Helical" evidence="5">
    <location>
        <begin position="221"/>
        <end position="242"/>
    </location>
</feature>
<dbReference type="InterPro" id="IPR036259">
    <property type="entry name" value="MFS_trans_sf"/>
</dbReference>
<sequence length="405" mass="43150">MTNDYLHREPLWTRDFILACASNVFVFFAVHLFLSTVAAYSIQRFMVGDAEGGAASGLFIIGALFARLLAGPAMQRLSLRWLAIGMFISFAIFPLLYIATGQYWLLIAERIVHGMTFGIGSSVIATLAIQHVPQMRIAEGTSWYASSTVVGVAMGPLVGLYLFRTIGFEAVSWAAVIAALVGMGIIALLKVEPSPVAPKQHDDAPKPSWLSNFLEPASLPIALIGAAWTLGYASIVTLLNALADERNLGTSVSWFFLVYALVTIASRQFTGKIMDRRGFHVVMIPAFVSFAAGLFILSIAENLITLFVAAALVGLGQGNLLSAGQTIAVKQAERHRIGMAASTFFLGIDAGMGTGPIIAGAIVAATSPSATYGIISVFVLALTLVYAAIYVRPKKAKPTATKRGN</sequence>
<evidence type="ECO:0000256" key="3">
    <source>
        <dbReference type="ARBA" id="ARBA00022989"/>
    </source>
</evidence>
<dbReference type="InterPro" id="IPR011701">
    <property type="entry name" value="MFS"/>
</dbReference>
<evidence type="ECO:0000313" key="7">
    <source>
        <dbReference type="EMBL" id="MBB5598348.1"/>
    </source>
</evidence>
<comment type="caution">
    <text evidence="7">The sequence shown here is derived from an EMBL/GenBank/DDBJ whole genome shotgun (WGS) entry which is preliminary data.</text>
</comment>
<dbReference type="Proteomes" id="UP000523863">
    <property type="component" value="Unassembled WGS sequence"/>
</dbReference>
<reference evidence="7 8" key="1">
    <citation type="submission" date="2020-08" db="EMBL/GenBank/DDBJ databases">
        <title>Sequencing the genomes of 1000 actinobacteria strains.</title>
        <authorList>
            <person name="Klenk H.-P."/>
        </authorList>
    </citation>
    <scope>NUCLEOTIDE SEQUENCE [LARGE SCALE GENOMIC DNA]</scope>
    <source>
        <strain evidence="7 8">DSM 23694</strain>
    </source>
</reference>
<dbReference type="RefSeq" id="WP_183641895.1">
    <property type="nucleotide sequence ID" value="NZ_JACHBL010000001.1"/>
</dbReference>
<dbReference type="CDD" id="cd17489">
    <property type="entry name" value="MFS_YfcJ_like"/>
    <property type="match status" value="1"/>
</dbReference>
<dbReference type="EMBL" id="JACHBL010000001">
    <property type="protein sequence ID" value="MBB5598348.1"/>
    <property type="molecule type" value="Genomic_DNA"/>
</dbReference>
<organism evidence="7 8">
    <name type="scientific">Neomicrococcus lactis</name>
    <dbReference type="NCBI Taxonomy" id="732241"/>
    <lineage>
        <taxon>Bacteria</taxon>
        <taxon>Bacillati</taxon>
        <taxon>Actinomycetota</taxon>
        <taxon>Actinomycetes</taxon>
        <taxon>Micrococcales</taxon>
        <taxon>Micrococcaceae</taxon>
        <taxon>Neomicrococcus</taxon>
    </lineage>
</organism>
<feature type="transmembrane region" description="Helical" evidence="5">
    <location>
        <begin position="248"/>
        <end position="266"/>
    </location>
</feature>
<accession>A0A7W8YB82</accession>
<feature type="transmembrane region" description="Helical" evidence="5">
    <location>
        <begin position="344"/>
        <end position="364"/>
    </location>
</feature>
<dbReference type="InterPro" id="IPR020846">
    <property type="entry name" value="MFS_dom"/>
</dbReference>
<evidence type="ECO:0000313" key="8">
    <source>
        <dbReference type="Proteomes" id="UP000523863"/>
    </source>
</evidence>
<keyword evidence="8" id="KW-1185">Reference proteome</keyword>
<name>A0A7W8YB82_9MICC</name>
<feature type="transmembrane region" description="Helical" evidence="5">
    <location>
        <begin position="82"/>
        <end position="105"/>
    </location>
</feature>
<dbReference type="Pfam" id="PF07690">
    <property type="entry name" value="MFS_1"/>
    <property type="match status" value="1"/>
</dbReference>
<keyword evidence="2 5" id="KW-0812">Transmembrane</keyword>
<dbReference type="PROSITE" id="PS50850">
    <property type="entry name" value="MFS"/>
    <property type="match status" value="1"/>
</dbReference>
<dbReference type="Gene3D" id="1.20.1250.20">
    <property type="entry name" value="MFS general substrate transporter like domains"/>
    <property type="match status" value="1"/>
</dbReference>
<evidence type="ECO:0000256" key="2">
    <source>
        <dbReference type="ARBA" id="ARBA00022692"/>
    </source>
</evidence>
<evidence type="ECO:0000256" key="5">
    <source>
        <dbReference type="SAM" id="Phobius"/>
    </source>
</evidence>
<evidence type="ECO:0000256" key="4">
    <source>
        <dbReference type="ARBA" id="ARBA00023136"/>
    </source>
</evidence>
<protein>
    <submittedName>
        <fullName evidence="7">MFS family permease</fullName>
    </submittedName>
</protein>
<dbReference type="InterPro" id="IPR052714">
    <property type="entry name" value="MFS_Exporter"/>
</dbReference>
<dbReference type="GO" id="GO:0005886">
    <property type="term" value="C:plasma membrane"/>
    <property type="evidence" value="ECO:0007669"/>
    <property type="project" value="UniProtKB-SubCell"/>
</dbReference>
<dbReference type="PANTHER" id="PTHR23531">
    <property type="entry name" value="QUINOLENE RESISTANCE PROTEIN NORA"/>
    <property type="match status" value="1"/>
</dbReference>